<proteinExistence type="predicted"/>
<reference evidence="3" key="1">
    <citation type="submission" date="2017-02" db="UniProtKB">
        <authorList>
            <consortium name="WormBaseParasite"/>
        </authorList>
    </citation>
    <scope>IDENTIFICATION</scope>
</reference>
<evidence type="ECO:0000313" key="3">
    <source>
        <dbReference type="WBParaSite" id="NBR_0000578601-mRNA-1"/>
    </source>
</evidence>
<evidence type="ECO:0000313" key="2">
    <source>
        <dbReference type="Proteomes" id="UP000271162"/>
    </source>
</evidence>
<evidence type="ECO:0000313" key="1">
    <source>
        <dbReference type="EMBL" id="VDL69376.1"/>
    </source>
</evidence>
<sequence length="125" mass="13681">MTYAGRKRQRINVPPQLQISKGLFLKKLTRARFLSGVTATGAALRAVAKLDFPHRTDIVVVTDGFSFDTVDAEAELLRQRPGVRVLVTGNYRPVVMEVLNSIAGHPGNVLLGNQSTQQLSSLLHC</sequence>
<organism evidence="3">
    <name type="scientific">Nippostrongylus brasiliensis</name>
    <name type="common">Rat hookworm</name>
    <dbReference type="NCBI Taxonomy" id="27835"/>
    <lineage>
        <taxon>Eukaryota</taxon>
        <taxon>Metazoa</taxon>
        <taxon>Ecdysozoa</taxon>
        <taxon>Nematoda</taxon>
        <taxon>Chromadorea</taxon>
        <taxon>Rhabditida</taxon>
        <taxon>Rhabditina</taxon>
        <taxon>Rhabditomorpha</taxon>
        <taxon>Strongyloidea</taxon>
        <taxon>Heligmosomidae</taxon>
        <taxon>Nippostrongylus</taxon>
    </lineage>
</organism>
<dbReference type="AlphaFoldDB" id="A0A0N4XT83"/>
<dbReference type="WBParaSite" id="NBR_0000578601-mRNA-1">
    <property type="protein sequence ID" value="NBR_0000578601-mRNA-1"/>
    <property type="gene ID" value="NBR_0000578601"/>
</dbReference>
<protein>
    <submittedName>
        <fullName evidence="3">VWFA domain-containing protein</fullName>
    </submittedName>
</protein>
<dbReference type="InterPro" id="IPR036465">
    <property type="entry name" value="vWFA_dom_sf"/>
</dbReference>
<keyword evidence="2" id="KW-1185">Reference proteome</keyword>
<dbReference type="Proteomes" id="UP000271162">
    <property type="component" value="Unassembled WGS sequence"/>
</dbReference>
<dbReference type="STRING" id="27835.A0A0N4XT83"/>
<accession>A0A0N4XT83</accession>
<gene>
    <name evidence="1" type="ORF">NBR_LOCUS5787</name>
</gene>
<dbReference type="SUPFAM" id="SSF53300">
    <property type="entry name" value="vWA-like"/>
    <property type="match status" value="1"/>
</dbReference>
<name>A0A0N4XT83_NIPBR</name>
<reference evidence="1 2" key="2">
    <citation type="submission" date="2018-11" db="EMBL/GenBank/DDBJ databases">
        <authorList>
            <consortium name="Pathogen Informatics"/>
        </authorList>
    </citation>
    <scope>NUCLEOTIDE SEQUENCE [LARGE SCALE GENOMIC DNA]</scope>
</reference>
<dbReference type="EMBL" id="UYSL01019759">
    <property type="protein sequence ID" value="VDL69376.1"/>
    <property type="molecule type" value="Genomic_DNA"/>
</dbReference>
<dbReference type="Gene3D" id="3.40.50.410">
    <property type="entry name" value="von Willebrand factor, type A domain"/>
    <property type="match status" value="1"/>
</dbReference>